<evidence type="ECO:0000256" key="2">
    <source>
        <dbReference type="ARBA" id="ARBA00022723"/>
    </source>
</evidence>
<dbReference type="PANTHER" id="PTHR11820">
    <property type="entry name" value="ACYLPYRUVASE"/>
    <property type="match status" value="1"/>
</dbReference>
<protein>
    <submittedName>
        <fullName evidence="4">Fumarylacetoacetate hydrolase family protein-like protein</fullName>
    </submittedName>
</protein>
<proteinExistence type="inferred from homology"/>
<dbReference type="PANTHER" id="PTHR11820:SF100">
    <property type="entry name" value="FUMARYLACETOACETATE HYDROLASE FAMILY PROTEIN (AFU_ORTHOLOGUE AFUA_4G01490)"/>
    <property type="match status" value="1"/>
</dbReference>
<dbReference type="FunFam" id="3.90.850.10:FF:000002">
    <property type="entry name" value="2-hydroxyhepta-2,4-diene-1,7-dioate isomerase"/>
    <property type="match status" value="1"/>
</dbReference>
<dbReference type="GO" id="GO:0016787">
    <property type="term" value="F:hydrolase activity"/>
    <property type="evidence" value="ECO:0007669"/>
    <property type="project" value="UniProtKB-KW"/>
</dbReference>
<dbReference type="Gene3D" id="3.90.850.10">
    <property type="entry name" value="Fumarylacetoacetase-like, C-terminal domain"/>
    <property type="match status" value="1"/>
</dbReference>
<dbReference type="GO" id="GO:0006107">
    <property type="term" value="P:oxaloacetate metabolic process"/>
    <property type="evidence" value="ECO:0007669"/>
    <property type="project" value="UniProtKB-ARBA"/>
</dbReference>
<evidence type="ECO:0000313" key="4">
    <source>
        <dbReference type="EMBL" id="KAF2797076.1"/>
    </source>
</evidence>
<accession>A0A6A6XKK4</accession>
<keyword evidence="2" id="KW-0479">Metal-binding</keyword>
<dbReference type="AlphaFoldDB" id="A0A6A6XKK4"/>
<dbReference type="InterPro" id="IPR036663">
    <property type="entry name" value="Fumarylacetoacetase_C_sf"/>
</dbReference>
<dbReference type="InterPro" id="IPR011234">
    <property type="entry name" value="Fumarylacetoacetase-like_C"/>
</dbReference>
<feature type="domain" description="Fumarylacetoacetase-like C-terminal" evidence="3">
    <location>
        <begin position="81"/>
        <end position="292"/>
    </location>
</feature>
<name>A0A6A6XKK4_9PLEO</name>
<organism evidence="4 5">
    <name type="scientific">Melanomma pulvis-pyrius CBS 109.77</name>
    <dbReference type="NCBI Taxonomy" id="1314802"/>
    <lineage>
        <taxon>Eukaryota</taxon>
        <taxon>Fungi</taxon>
        <taxon>Dikarya</taxon>
        <taxon>Ascomycota</taxon>
        <taxon>Pezizomycotina</taxon>
        <taxon>Dothideomycetes</taxon>
        <taxon>Pleosporomycetidae</taxon>
        <taxon>Pleosporales</taxon>
        <taxon>Melanommataceae</taxon>
        <taxon>Melanomma</taxon>
    </lineage>
</organism>
<evidence type="ECO:0000259" key="3">
    <source>
        <dbReference type="Pfam" id="PF01557"/>
    </source>
</evidence>
<keyword evidence="4" id="KW-0378">Hydrolase</keyword>
<dbReference type="SUPFAM" id="SSF56529">
    <property type="entry name" value="FAH"/>
    <property type="match status" value="1"/>
</dbReference>
<dbReference type="GO" id="GO:0050163">
    <property type="term" value="F:oxaloacetate tautomerase activity"/>
    <property type="evidence" value="ECO:0007669"/>
    <property type="project" value="UniProtKB-ARBA"/>
</dbReference>
<keyword evidence="5" id="KW-1185">Reference proteome</keyword>
<evidence type="ECO:0000313" key="5">
    <source>
        <dbReference type="Proteomes" id="UP000799757"/>
    </source>
</evidence>
<reference evidence="4" key="1">
    <citation type="journal article" date="2020" name="Stud. Mycol.">
        <title>101 Dothideomycetes genomes: a test case for predicting lifestyles and emergence of pathogens.</title>
        <authorList>
            <person name="Haridas S."/>
            <person name="Albert R."/>
            <person name="Binder M."/>
            <person name="Bloem J."/>
            <person name="Labutti K."/>
            <person name="Salamov A."/>
            <person name="Andreopoulos B."/>
            <person name="Baker S."/>
            <person name="Barry K."/>
            <person name="Bills G."/>
            <person name="Bluhm B."/>
            <person name="Cannon C."/>
            <person name="Castanera R."/>
            <person name="Culley D."/>
            <person name="Daum C."/>
            <person name="Ezra D."/>
            <person name="Gonzalez J."/>
            <person name="Henrissat B."/>
            <person name="Kuo A."/>
            <person name="Liang C."/>
            <person name="Lipzen A."/>
            <person name="Lutzoni F."/>
            <person name="Magnuson J."/>
            <person name="Mondo S."/>
            <person name="Nolan M."/>
            <person name="Ohm R."/>
            <person name="Pangilinan J."/>
            <person name="Park H.-J."/>
            <person name="Ramirez L."/>
            <person name="Alfaro M."/>
            <person name="Sun H."/>
            <person name="Tritt A."/>
            <person name="Yoshinaga Y."/>
            <person name="Zwiers L.-H."/>
            <person name="Turgeon B."/>
            <person name="Goodwin S."/>
            <person name="Spatafora J."/>
            <person name="Crous P."/>
            <person name="Grigoriev I."/>
        </authorList>
    </citation>
    <scope>NUCLEOTIDE SEQUENCE</scope>
    <source>
        <strain evidence="4">CBS 109.77</strain>
    </source>
</reference>
<evidence type="ECO:0000256" key="1">
    <source>
        <dbReference type="ARBA" id="ARBA00010211"/>
    </source>
</evidence>
<dbReference type="OrthoDB" id="411064at2759"/>
<dbReference type="Proteomes" id="UP000799757">
    <property type="component" value="Unassembled WGS sequence"/>
</dbReference>
<dbReference type="GO" id="GO:0046872">
    <property type="term" value="F:metal ion binding"/>
    <property type="evidence" value="ECO:0007669"/>
    <property type="project" value="UniProtKB-KW"/>
</dbReference>
<dbReference type="Pfam" id="PF01557">
    <property type="entry name" value="FAA_hydrolase"/>
    <property type="match status" value="1"/>
</dbReference>
<sequence>MPSWDRLIRFISTDGKTLRGEPILPSPDFDVGTTTEETKLQAKVIDVANGDIFDEATKVTDEVVTVKTLLGPVTTAEVPIIRCIGLNFIKHIKEGGRTLPPFPSTFIKANTCLQDHGGPIVVPKLAQDAQADYEGELCFIISRDALNVPESEAYSYVGGYLCGNDVSSRKLQRDPKLAGTVPQWNFSKGFDTYAPLGPQIVSPSVIPEPSTLHLKTSVNEEVRQSEAIDDLCFKIPYLVAYCSQGTTLKKGTVVMTGTPAGVGYAMKEPQFLKPGDVVEVSVGGIGTLRNFVEYASEGSVVKPQGST</sequence>
<dbReference type="EMBL" id="MU001815">
    <property type="protein sequence ID" value="KAF2797076.1"/>
    <property type="molecule type" value="Genomic_DNA"/>
</dbReference>
<comment type="similarity">
    <text evidence="1">Belongs to the FAH family.</text>
</comment>
<gene>
    <name evidence="4" type="ORF">K505DRAFT_270191</name>
</gene>